<dbReference type="InterPro" id="IPR035906">
    <property type="entry name" value="MetI-like_sf"/>
</dbReference>
<evidence type="ECO:0000256" key="7">
    <source>
        <dbReference type="RuleBase" id="RU363032"/>
    </source>
</evidence>
<dbReference type="InterPro" id="IPR000515">
    <property type="entry name" value="MetI-like"/>
</dbReference>
<dbReference type="Pfam" id="PF00528">
    <property type="entry name" value="BPD_transp_1"/>
    <property type="match status" value="1"/>
</dbReference>
<comment type="subcellular location">
    <subcellularLocation>
        <location evidence="1 7">Cell membrane</location>
        <topology evidence="1 7">Multi-pass membrane protein</topology>
    </subcellularLocation>
</comment>
<accession>A0A1C4WU73</accession>
<feature type="transmembrane region" description="Helical" evidence="7">
    <location>
        <begin position="153"/>
        <end position="174"/>
    </location>
</feature>
<protein>
    <submittedName>
        <fullName evidence="9">Peptide/nickel transport system permease protein</fullName>
    </submittedName>
</protein>
<dbReference type="AlphaFoldDB" id="A0A1C4WU73"/>
<feature type="transmembrane region" description="Helical" evidence="7">
    <location>
        <begin position="258"/>
        <end position="280"/>
    </location>
</feature>
<evidence type="ECO:0000256" key="1">
    <source>
        <dbReference type="ARBA" id="ARBA00004651"/>
    </source>
</evidence>
<dbReference type="PANTHER" id="PTHR43163">
    <property type="entry name" value="DIPEPTIDE TRANSPORT SYSTEM PERMEASE PROTEIN DPPB-RELATED"/>
    <property type="match status" value="1"/>
</dbReference>
<dbReference type="OrthoDB" id="9809425at2"/>
<keyword evidence="3" id="KW-1003">Cell membrane</keyword>
<dbReference type="RefSeq" id="WP_091606135.1">
    <property type="nucleotide sequence ID" value="NZ_FMCX01000002.1"/>
</dbReference>
<dbReference type="Proteomes" id="UP000199504">
    <property type="component" value="Unassembled WGS sequence"/>
</dbReference>
<dbReference type="PROSITE" id="PS50928">
    <property type="entry name" value="ABC_TM1"/>
    <property type="match status" value="1"/>
</dbReference>
<evidence type="ECO:0000256" key="2">
    <source>
        <dbReference type="ARBA" id="ARBA00022448"/>
    </source>
</evidence>
<feature type="transmembrane region" description="Helical" evidence="7">
    <location>
        <begin position="116"/>
        <end position="141"/>
    </location>
</feature>
<sequence>MTHYIIRRVLTSAVLMIIISMVTFGVFFMVPKLAGTNPAELYVGKQATPADVAATARKLGLDQPVTVQYARFAKGLVAGRDLDDGPNRTHCAAPCFGYSFRNDRPVWPLLLDRLPVTVSLAVGAAVLWLAGGVLAGVVSALRRGGPLDRTMMVLALAGVSLPVYFTGLLAQLVFVHTLHWLPGGEYVNLADDPAGWAAKLLLGWVTLALLYAAAYARLTRAQMLETVGEDYIRTARAKGLRERTVIGKHVMRSVLTPLVTIFGLDIGGLLGGAILTESVFGLPGIGRLSIDAVNTKDLPVVLGVTLFGALFIVLANFIVDLLYAVIDPRVRLG</sequence>
<evidence type="ECO:0000313" key="9">
    <source>
        <dbReference type="EMBL" id="SCE99738.1"/>
    </source>
</evidence>
<dbReference type="Pfam" id="PF19300">
    <property type="entry name" value="BPD_transp_1_N"/>
    <property type="match status" value="1"/>
</dbReference>
<dbReference type="STRING" id="262898.GA0070564_102508"/>
<keyword evidence="6 7" id="KW-0472">Membrane</keyword>
<comment type="similarity">
    <text evidence="7">Belongs to the binding-protein-dependent transport system permease family.</text>
</comment>
<evidence type="ECO:0000259" key="8">
    <source>
        <dbReference type="PROSITE" id="PS50928"/>
    </source>
</evidence>
<evidence type="ECO:0000256" key="4">
    <source>
        <dbReference type="ARBA" id="ARBA00022692"/>
    </source>
</evidence>
<dbReference type="SUPFAM" id="SSF161098">
    <property type="entry name" value="MetI-like"/>
    <property type="match status" value="1"/>
</dbReference>
<dbReference type="InterPro" id="IPR045621">
    <property type="entry name" value="BPD_transp_1_N"/>
</dbReference>
<feature type="domain" description="ABC transmembrane type-1" evidence="8">
    <location>
        <begin position="114"/>
        <end position="323"/>
    </location>
</feature>
<dbReference type="CDD" id="cd06261">
    <property type="entry name" value="TM_PBP2"/>
    <property type="match status" value="1"/>
</dbReference>
<keyword evidence="2 7" id="KW-0813">Transport</keyword>
<reference evidence="10" key="1">
    <citation type="submission" date="2016-06" db="EMBL/GenBank/DDBJ databases">
        <authorList>
            <person name="Varghese N."/>
            <person name="Submissions Spin"/>
        </authorList>
    </citation>
    <scope>NUCLEOTIDE SEQUENCE [LARGE SCALE GENOMIC DNA]</scope>
    <source>
        <strain evidence="10">DSM 44830</strain>
    </source>
</reference>
<feature type="transmembrane region" description="Helical" evidence="7">
    <location>
        <begin position="9"/>
        <end position="30"/>
    </location>
</feature>
<name>A0A1C4WU73_9ACTN</name>
<feature type="transmembrane region" description="Helical" evidence="7">
    <location>
        <begin position="194"/>
        <end position="214"/>
    </location>
</feature>
<evidence type="ECO:0000256" key="5">
    <source>
        <dbReference type="ARBA" id="ARBA00022989"/>
    </source>
</evidence>
<dbReference type="GO" id="GO:0055085">
    <property type="term" value="P:transmembrane transport"/>
    <property type="evidence" value="ECO:0007669"/>
    <property type="project" value="InterPro"/>
</dbReference>
<organism evidence="9 10">
    <name type="scientific">Micromonospora mirobrigensis</name>
    <dbReference type="NCBI Taxonomy" id="262898"/>
    <lineage>
        <taxon>Bacteria</taxon>
        <taxon>Bacillati</taxon>
        <taxon>Actinomycetota</taxon>
        <taxon>Actinomycetes</taxon>
        <taxon>Micromonosporales</taxon>
        <taxon>Micromonosporaceae</taxon>
        <taxon>Micromonospora</taxon>
    </lineage>
</organism>
<dbReference type="Gene3D" id="1.10.3720.10">
    <property type="entry name" value="MetI-like"/>
    <property type="match status" value="1"/>
</dbReference>
<evidence type="ECO:0000256" key="6">
    <source>
        <dbReference type="ARBA" id="ARBA00023136"/>
    </source>
</evidence>
<dbReference type="PANTHER" id="PTHR43163:SF6">
    <property type="entry name" value="DIPEPTIDE TRANSPORT SYSTEM PERMEASE PROTEIN DPPB-RELATED"/>
    <property type="match status" value="1"/>
</dbReference>
<keyword evidence="4 7" id="KW-0812">Transmembrane</keyword>
<gene>
    <name evidence="9" type="ORF">GA0070564_102508</name>
</gene>
<keyword evidence="10" id="KW-1185">Reference proteome</keyword>
<dbReference type="GO" id="GO:0005886">
    <property type="term" value="C:plasma membrane"/>
    <property type="evidence" value="ECO:0007669"/>
    <property type="project" value="UniProtKB-SubCell"/>
</dbReference>
<evidence type="ECO:0000313" key="10">
    <source>
        <dbReference type="Proteomes" id="UP000199504"/>
    </source>
</evidence>
<evidence type="ECO:0000256" key="3">
    <source>
        <dbReference type="ARBA" id="ARBA00022475"/>
    </source>
</evidence>
<proteinExistence type="inferred from homology"/>
<dbReference type="EMBL" id="FMCX01000002">
    <property type="protein sequence ID" value="SCE99738.1"/>
    <property type="molecule type" value="Genomic_DNA"/>
</dbReference>
<keyword evidence="5 7" id="KW-1133">Transmembrane helix</keyword>
<feature type="transmembrane region" description="Helical" evidence="7">
    <location>
        <begin position="300"/>
        <end position="326"/>
    </location>
</feature>